<proteinExistence type="predicted"/>
<feature type="domain" description="DUF6759" evidence="1">
    <location>
        <begin position="67"/>
        <end position="156"/>
    </location>
</feature>
<dbReference type="EMBL" id="BMLV01000002">
    <property type="protein sequence ID" value="GGP02842.1"/>
    <property type="molecule type" value="Genomic_DNA"/>
</dbReference>
<sequence length="163" mass="18241">MRSQDPKEISAFVKKYPSNPNANFLNNRLKNLSAAQSSKAKPVIQPLNANKLSKEVEKKVESGKADANTDKTVNLLNNLFSTDRNKKEVFVMIKNNSSCNLIVKIDGKKFYNLDVPKKGDNYVLVPKGTYKITTQICEASYQSTKNLTEDTQIVLGIKEKGKK</sequence>
<name>A0ABQ2NJ02_9FLAO</name>
<accession>A0ABQ2NJ02</accession>
<comment type="caution">
    <text evidence="2">The sequence shown here is derived from an EMBL/GenBank/DDBJ whole genome shotgun (WGS) entry which is preliminary data.</text>
</comment>
<evidence type="ECO:0000313" key="2">
    <source>
        <dbReference type="EMBL" id="GGP02842.1"/>
    </source>
</evidence>
<gene>
    <name evidence="2" type="ORF">GCM10010992_08860</name>
</gene>
<dbReference type="Proteomes" id="UP000620064">
    <property type="component" value="Unassembled WGS sequence"/>
</dbReference>
<dbReference type="Pfam" id="PF20545">
    <property type="entry name" value="DUF6759"/>
    <property type="match status" value="1"/>
</dbReference>
<keyword evidence="3" id="KW-1185">Reference proteome</keyword>
<reference evidence="3" key="1">
    <citation type="journal article" date="2019" name="Int. J. Syst. Evol. Microbiol.">
        <title>The Global Catalogue of Microorganisms (GCM) 10K type strain sequencing project: providing services to taxonomists for standard genome sequencing and annotation.</title>
        <authorList>
            <consortium name="The Broad Institute Genomics Platform"/>
            <consortium name="The Broad Institute Genome Sequencing Center for Infectious Disease"/>
            <person name="Wu L."/>
            <person name="Ma J."/>
        </authorList>
    </citation>
    <scope>NUCLEOTIDE SEQUENCE [LARGE SCALE GENOMIC DNA]</scope>
    <source>
        <strain evidence="3">CGMCC 1.7656</strain>
    </source>
</reference>
<dbReference type="InterPro" id="IPR046647">
    <property type="entry name" value="DUF6759"/>
</dbReference>
<organism evidence="2 3">
    <name type="scientific">Cloacibacterium rupense</name>
    <dbReference type="NCBI Taxonomy" id="517423"/>
    <lineage>
        <taxon>Bacteria</taxon>
        <taxon>Pseudomonadati</taxon>
        <taxon>Bacteroidota</taxon>
        <taxon>Flavobacteriia</taxon>
        <taxon>Flavobacteriales</taxon>
        <taxon>Weeksellaceae</taxon>
    </lineage>
</organism>
<evidence type="ECO:0000313" key="3">
    <source>
        <dbReference type="Proteomes" id="UP000620064"/>
    </source>
</evidence>
<evidence type="ECO:0000259" key="1">
    <source>
        <dbReference type="Pfam" id="PF20545"/>
    </source>
</evidence>
<protein>
    <recommendedName>
        <fullName evidence="1">DUF6759 domain-containing protein</fullName>
    </recommendedName>
</protein>